<name>A0A2S7K708_9PROT</name>
<proteinExistence type="inferred from homology"/>
<dbReference type="OrthoDB" id="9807509at2"/>
<dbReference type="Pfam" id="PF05163">
    <property type="entry name" value="DinB"/>
    <property type="match status" value="1"/>
</dbReference>
<dbReference type="GO" id="GO:0046872">
    <property type="term" value="F:metal ion binding"/>
    <property type="evidence" value="ECO:0007669"/>
    <property type="project" value="UniProtKB-KW"/>
</dbReference>
<comment type="caution">
    <text evidence="3">The sequence shown here is derived from an EMBL/GenBank/DDBJ whole genome shotgun (WGS) entry which is preliminary data.</text>
</comment>
<dbReference type="Gene3D" id="1.20.120.450">
    <property type="entry name" value="dinb family like domain"/>
    <property type="match status" value="1"/>
</dbReference>
<dbReference type="AlphaFoldDB" id="A0A2S7K708"/>
<dbReference type="InterPro" id="IPR007837">
    <property type="entry name" value="DinB"/>
</dbReference>
<dbReference type="RefSeq" id="WP_104829496.1">
    <property type="nucleotide sequence ID" value="NZ_PJCH01000005.1"/>
</dbReference>
<dbReference type="InterPro" id="IPR034660">
    <property type="entry name" value="DinB/YfiT-like"/>
</dbReference>
<evidence type="ECO:0000256" key="2">
    <source>
        <dbReference type="ARBA" id="ARBA00022723"/>
    </source>
</evidence>
<sequence length="81" mass="9536">MITNQYIDEMASYSRWQNENIYQCCEAIGREERYRGIFFGSIHDTLDHVCVVNRSILMFLHGTLPDRNPPGKAVWVELERT</sequence>
<evidence type="ECO:0000313" key="3">
    <source>
        <dbReference type="EMBL" id="PQA88251.1"/>
    </source>
</evidence>
<evidence type="ECO:0000313" key="4">
    <source>
        <dbReference type="Proteomes" id="UP000239504"/>
    </source>
</evidence>
<accession>A0A2S7K708</accession>
<dbReference type="SUPFAM" id="SSF109854">
    <property type="entry name" value="DinB/YfiT-like putative metalloenzymes"/>
    <property type="match status" value="1"/>
</dbReference>
<protein>
    <submittedName>
        <fullName evidence="3">Uncharacterized protein</fullName>
    </submittedName>
</protein>
<evidence type="ECO:0000256" key="1">
    <source>
        <dbReference type="ARBA" id="ARBA00008635"/>
    </source>
</evidence>
<reference evidence="3 4" key="1">
    <citation type="submission" date="2017-12" db="EMBL/GenBank/DDBJ databases">
        <authorList>
            <person name="Hurst M.R.H."/>
        </authorList>
    </citation>
    <scope>NUCLEOTIDE SEQUENCE [LARGE SCALE GENOMIC DNA]</scope>
    <source>
        <strain evidence="3 4">SY-3-19</strain>
    </source>
</reference>
<gene>
    <name evidence="3" type="ORF">CW354_08075</name>
</gene>
<comment type="similarity">
    <text evidence="1">Belongs to the DinB family.</text>
</comment>
<organism evidence="3 4">
    <name type="scientific">Hyphococcus luteus</name>
    <dbReference type="NCBI Taxonomy" id="2058213"/>
    <lineage>
        <taxon>Bacteria</taxon>
        <taxon>Pseudomonadati</taxon>
        <taxon>Pseudomonadota</taxon>
        <taxon>Alphaproteobacteria</taxon>
        <taxon>Parvularculales</taxon>
        <taxon>Parvularculaceae</taxon>
        <taxon>Hyphococcus</taxon>
    </lineage>
</organism>
<dbReference type="EMBL" id="PJCH01000005">
    <property type="protein sequence ID" value="PQA88251.1"/>
    <property type="molecule type" value="Genomic_DNA"/>
</dbReference>
<keyword evidence="4" id="KW-1185">Reference proteome</keyword>
<keyword evidence="2" id="KW-0479">Metal-binding</keyword>
<dbReference type="Proteomes" id="UP000239504">
    <property type="component" value="Unassembled WGS sequence"/>
</dbReference>